<keyword evidence="3" id="KW-1185">Reference proteome</keyword>
<dbReference type="AlphaFoldDB" id="A0A2H3BJS3"/>
<reference evidence="3" key="1">
    <citation type="journal article" date="2017" name="Nat. Ecol. Evol.">
        <title>Genome expansion and lineage-specific genetic innovations in the forest pathogenic fungi Armillaria.</title>
        <authorList>
            <person name="Sipos G."/>
            <person name="Prasanna A.N."/>
            <person name="Walter M.C."/>
            <person name="O'Connor E."/>
            <person name="Balint B."/>
            <person name="Krizsan K."/>
            <person name="Kiss B."/>
            <person name="Hess J."/>
            <person name="Varga T."/>
            <person name="Slot J."/>
            <person name="Riley R."/>
            <person name="Boka B."/>
            <person name="Rigling D."/>
            <person name="Barry K."/>
            <person name="Lee J."/>
            <person name="Mihaltcheva S."/>
            <person name="LaButti K."/>
            <person name="Lipzen A."/>
            <person name="Waldron R."/>
            <person name="Moloney N.M."/>
            <person name="Sperisen C."/>
            <person name="Kredics L."/>
            <person name="Vagvoelgyi C."/>
            <person name="Patrignani A."/>
            <person name="Fitzpatrick D."/>
            <person name="Nagy I."/>
            <person name="Doyle S."/>
            <person name="Anderson J.B."/>
            <person name="Grigoriev I.V."/>
            <person name="Gueldener U."/>
            <person name="Muensterkoetter M."/>
            <person name="Nagy L.G."/>
        </authorList>
    </citation>
    <scope>NUCLEOTIDE SEQUENCE [LARGE SCALE GENOMIC DNA]</scope>
    <source>
        <strain evidence="3">28-4</strain>
    </source>
</reference>
<sequence>MNYSQRLPFDRQKGIGEGGPVLFQKRQHRFLPPCYQRRLEHEAQAVSSDNCLSSHAACIPSVSPEIRRLVCEPCWRTVFSADSFHTAWVAQFVSTSPESAGFSYTTPAWEEMQRSIDLMCEWCDLVCEEIEFYYHHKTKTKEAPPADSTFQLRVRFRQESGNIADGSIITLQLVVENSWPPVYLIHTAADDQAARFIRHREMLLHVDSTLGYDLIKKCVGDCLRHERCPPPLRALLPTRVIDCINPERPRLFVNQGIEDNYVALSYVWGEKQPHCTTTRNLDSYIAGIPLQNIPKTIMDAIKVTQKLALRLLWVDALCILQDSKDDKAQEIAQIRRIFRDAYVTIIAACAHKVGNGFLHKRSTRYAASTLPFRCPDGGIGTMQLREGQHAPKEPVNDRAWCLEERVLSPRRVIYASHTLQYECQTTHVNANGAPNFIEPLSGIPRLPDRIFLPTPSTPSGDLPADEDVAKAWRSILGLYTQRALTKPRDRLVALSGIVEQFHRFWSHTTYIAGLWEHQLPGCLLWYNSGDSQCRSRPDRYRAPSWSWASTDGKVNMTSCSNHGVLCTIIQCDVIVARQINPYGEVTAGSLVLDTILQPAVWDPVDSSLFDAAGVPTDDPLEWPELTRSESERGEIGYVVRDAIEPVSERIGKVHLALVSNTGSTLLGLVLIPVTSQISSAEQNDYPSFRRVGWFTAPFCDKSAWLSSSYQHIKII</sequence>
<dbReference type="Proteomes" id="UP000218334">
    <property type="component" value="Unassembled WGS sequence"/>
</dbReference>
<proteinExistence type="predicted"/>
<evidence type="ECO:0000313" key="3">
    <source>
        <dbReference type="Proteomes" id="UP000218334"/>
    </source>
</evidence>
<dbReference type="InterPro" id="IPR010730">
    <property type="entry name" value="HET"/>
</dbReference>
<evidence type="ECO:0000313" key="2">
    <source>
        <dbReference type="EMBL" id="PBK63316.1"/>
    </source>
</evidence>
<dbReference type="STRING" id="1076256.A0A2H3BJS3"/>
<dbReference type="EMBL" id="KZ293459">
    <property type="protein sequence ID" value="PBK63316.1"/>
    <property type="molecule type" value="Genomic_DNA"/>
</dbReference>
<organism evidence="2 3">
    <name type="scientific">Armillaria solidipes</name>
    <dbReference type="NCBI Taxonomy" id="1076256"/>
    <lineage>
        <taxon>Eukaryota</taxon>
        <taxon>Fungi</taxon>
        <taxon>Dikarya</taxon>
        <taxon>Basidiomycota</taxon>
        <taxon>Agaricomycotina</taxon>
        <taxon>Agaricomycetes</taxon>
        <taxon>Agaricomycetidae</taxon>
        <taxon>Agaricales</taxon>
        <taxon>Marasmiineae</taxon>
        <taxon>Physalacriaceae</taxon>
        <taxon>Armillaria</taxon>
    </lineage>
</organism>
<dbReference type="PANTHER" id="PTHR33112">
    <property type="entry name" value="DOMAIN PROTEIN, PUTATIVE-RELATED"/>
    <property type="match status" value="1"/>
</dbReference>
<evidence type="ECO:0000259" key="1">
    <source>
        <dbReference type="Pfam" id="PF06985"/>
    </source>
</evidence>
<feature type="domain" description="Heterokaryon incompatibility" evidence="1">
    <location>
        <begin position="261"/>
        <end position="404"/>
    </location>
</feature>
<accession>A0A2H3BJS3</accession>
<dbReference type="PANTHER" id="PTHR33112:SF8">
    <property type="entry name" value="HETEROKARYON INCOMPATIBILITY DOMAIN-CONTAINING PROTEIN"/>
    <property type="match status" value="1"/>
</dbReference>
<protein>
    <submittedName>
        <fullName evidence="2">HET-domain-containing protein</fullName>
    </submittedName>
</protein>
<dbReference type="Pfam" id="PF06985">
    <property type="entry name" value="HET"/>
    <property type="match status" value="1"/>
</dbReference>
<name>A0A2H3BJS3_9AGAR</name>
<gene>
    <name evidence="2" type="ORF">ARMSODRAFT_963215</name>
</gene>